<gene>
    <name evidence="5" type="ORF">EB812_10770</name>
</gene>
<dbReference type="PROSITE" id="PS50893">
    <property type="entry name" value="ABC_TRANSPORTER_2"/>
    <property type="match status" value="1"/>
</dbReference>
<feature type="domain" description="ABC transporter" evidence="4">
    <location>
        <begin position="5"/>
        <end position="232"/>
    </location>
</feature>
<dbReference type="PANTHER" id="PTHR42781">
    <property type="entry name" value="SPERMIDINE/PUTRESCINE IMPORT ATP-BINDING PROTEIN POTA"/>
    <property type="match status" value="1"/>
</dbReference>
<dbReference type="PANTHER" id="PTHR42781:SF8">
    <property type="entry name" value="BICARBONATE TRANSPORT ATP-BINDING PROTEIN CMPC"/>
    <property type="match status" value="1"/>
</dbReference>
<evidence type="ECO:0000256" key="2">
    <source>
        <dbReference type="ARBA" id="ARBA00022741"/>
    </source>
</evidence>
<dbReference type="InterPro" id="IPR003439">
    <property type="entry name" value="ABC_transporter-like_ATP-bd"/>
</dbReference>
<evidence type="ECO:0000313" key="5">
    <source>
        <dbReference type="EMBL" id="TBH78391.1"/>
    </source>
</evidence>
<keyword evidence="2" id="KW-0547">Nucleotide-binding</keyword>
<keyword evidence="6" id="KW-1185">Reference proteome</keyword>
<dbReference type="Proteomes" id="UP000292919">
    <property type="component" value="Unassembled WGS sequence"/>
</dbReference>
<protein>
    <submittedName>
        <fullName evidence="5">ABC transporter ATP-binding protein</fullName>
    </submittedName>
</protein>
<evidence type="ECO:0000256" key="3">
    <source>
        <dbReference type="ARBA" id="ARBA00022840"/>
    </source>
</evidence>
<dbReference type="AlphaFoldDB" id="A0A6H3F9Q7"/>
<dbReference type="InterPro" id="IPR050093">
    <property type="entry name" value="ABC_SmlMolc_Importer"/>
</dbReference>
<dbReference type="SUPFAM" id="SSF52540">
    <property type="entry name" value="P-loop containing nucleoside triphosphate hydrolases"/>
    <property type="match status" value="1"/>
</dbReference>
<comment type="caution">
    <text evidence="5">The sequence shown here is derived from an EMBL/GenBank/DDBJ whole genome shotgun (WGS) entry which is preliminary data.</text>
</comment>
<dbReference type="RefSeq" id="WP_130958288.1">
    <property type="nucleotide sequence ID" value="NZ_DBFBQU010000046.1"/>
</dbReference>
<evidence type="ECO:0000313" key="6">
    <source>
        <dbReference type="Proteomes" id="UP000292919"/>
    </source>
</evidence>
<dbReference type="Pfam" id="PF00005">
    <property type="entry name" value="ABC_tran"/>
    <property type="match status" value="1"/>
</dbReference>
<dbReference type="GO" id="GO:0016887">
    <property type="term" value="F:ATP hydrolysis activity"/>
    <property type="evidence" value="ECO:0007669"/>
    <property type="project" value="InterPro"/>
</dbReference>
<dbReference type="InterPro" id="IPR017871">
    <property type="entry name" value="ABC_transporter-like_CS"/>
</dbReference>
<organism evidence="5 6">
    <name type="scientific">Desulfovibrio legallii</name>
    <dbReference type="NCBI Taxonomy" id="571438"/>
    <lineage>
        <taxon>Bacteria</taxon>
        <taxon>Pseudomonadati</taxon>
        <taxon>Thermodesulfobacteriota</taxon>
        <taxon>Desulfovibrionia</taxon>
        <taxon>Desulfovibrionales</taxon>
        <taxon>Desulfovibrionaceae</taxon>
        <taxon>Desulfovibrio</taxon>
    </lineage>
</organism>
<dbReference type="SMART" id="SM00382">
    <property type="entry name" value="AAA"/>
    <property type="match status" value="1"/>
</dbReference>
<dbReference type="EMBL" id="SIXC01000016">
    <property type="protein sequence ID" value="TBH78391.1"/>
    <property type="molecule type" value="Genomic_DNA"/>
</dbReference>
<dbReference type="GO" id="GO:0005524">
    <property type="term" value="F:ATP binding"/>
    <property type="evidence" value="ECO:0007669"/>
    <property type="project" value="UniProtKB-KW"/>
</dbReference>
<dbReference type="Gene3D" id="3.40.50.300">
    <property type="entry name" value="P-loop containing nucleotide triphosphate hydrolases"/>
    <property type="match status" value="1"/>
</dbReference>
<proteinExistence type="predicted"/>
<sequence>MRPYFACVGVRKAFAGRVVLPGVDLSLRQGSVTALVGASGCGKSTLLHILAGFLPPDAGEIFLTGAPCAKPGPERVMAFQDDALFPWLSVAENVALGLRQAGFSRQDCRRRVATVLEQVGLGAWGAALPSVLSGGMRQRAALARALALRPKLLFLDEPFAALDAITRLRMQILLARLQADAGLTVMLVTHDVGEACLLADTVHLMEEGRGLTQCWEIAAPRPRDPDAVEQAALRARIRLALGAAQAGGTSQGLGGKAPGW</sequence>
<keyword evidence="1" id="KW-0813">Transport</keyword>
<dbReference type="InterPro" id="IPR003593">
    <property type="entry name" value="AAA+_ATPase"/>
</dbReference>
<dbReference type="InterPro" id="IPR027417">
    <property type="entry name" value="P-loop_NTPase"/>
</dbReference>
<name>A0A6H3F9Q7_9BACT</name>
<dbReference type="PROSITE" id="PS00211">
    <property type="entry name" value="ABC_TRANSPORTER_1"/>
    <property type="match status" value="1"/>
</dbReference>
<evidence type="ECO:0000256" key="1">
    <source>
        <dbReference type="ARBA" id="ARBA00022448"/>
    </source>
</evidence>
<keyword evidence="3 5" id="KW-0067">ATP-binding</keyword>
<accession>A0A6H3F9Q7</accession>
<reference evidence="5 6" key="1">
    <citation type="submission" date="2018-12" db="EMBL/GenBank/DDBJ databases">
        <title>First genome draft of Desulfovibrio legallis sp. nov.</title>
        <authorList>
            <person name="Ben Dhia O."/>
            <person name="Najjari A."/>
            <person name="Ferjani R."/>
            <person name="Fhoula I."/>
            <person name="Fardeau M.-L."/>
            <person name="Boudabbous A."/>
            <person name="Ouzari H.I."/>
        </authorList>
    </citation>
    <scope>NUCLEOTIDE SEQUENCE [LARGE SCALE GENOMIC DNA]</scope>
    <source>
        <strain evidence="5 6">H1T</strain>
    </source>
</reference>
<evidence type="ECO:0000259" key="4">
    <source>
        <dbReference type="PROSITE" id="PS50893"/>
    </source>
</evidence>